<dbReference type="SUPFAM" id="SSF53098">
    <property type="entry name" value="Ribonuclease H-like"/>
    <property type="match status" value="1"/>
</dbReference>
<dbReference type="Pfam" id="PF07727">
    <property type="entry name" value="RVT_2"/>
    <property type="match status" value="1"/>
</dbReference>
<evidence type="ECO:0000256" key="9">
    <source>
        <dbReference type="ARBA" id="ARBA00022840"/>
    </source>
</evidence>
<evidence type="ECO:0000256" key="11">
    <source>
        <dbReference type="ARBA" id="ARBA00022908"/>
    </source>
</evidence>
<evidence type="ECO:0000259" key="20">
    <source>
        <dbReference type="PROSITE" id="PS50994"/>
    </source>
</evidence>
<dbReference type="InterPro" id="IPR013103">
    <property type="entry name" value="RVT_2"/>
</dbReference>
<dbReference type="PANTHER" id="PTHR42648">
    <property type="entry name" value="TRANSPOSASE, PUTATIVE-RELATED"/>
    <property type="match status" value="1"/>
</dbReference>
<evidence type="ECO:0000256" key="2">
    <source>
        <dbReference type="ARBA" id="ARBA00022612"/>
    </source>
</evidence>
<evidence type="ECO:0000256" key="12">
    <source>
        <dbReference type="ARBA" id="ARBA00022918"/>
    </source>
</evidence>
<keyword evidence="5" id="KW-0479">Metal-binding</keyword>
<keyword evidence="6" id="KW-0547">Nucleotide-binding</keyword>
<dbReference type="PROSITE" id="PS50158">
    <property type="entry name" value="ZF_CCHC"/>
    <property type="match status" value="1"/>
</dbReference>
<keyword evidence="13" id="KW-0239">DNA-directed DNA polymerase</keyword>
<evidence type="ECO:0000256" key="10">
    <source>
        <dbReference type="ARBA" id="ARBA00022842"/>
    </source>
</evidence>
<dbReference type="InterPro" id="IPR054722">
    <property type="entry name" value="PolX-like_BBD"/>
</dbReference>
<dbReference type="GO" id="GO:0003676">
    <property type="term" value="F:nucleic acid binding"/>
    <property type="evidence" value="ECO:0007669"/>
    <property type="project" value="InterPro"/>
</dbReference>
<dbReference type="Pfam" id="PF00665">
    <property type="entry name" value="rve"/>
    <property type="match status" value="1"/>
</dbReference>
<dbReference type="InterPro" id="IPR036397">
    <property type="entry name" value="RNaseH_sf"/>
</dbReference>
<keyword evidence="4" id="KW-0540">Nuclease</keyword>
<keyword evidence="15" id="KW-0233">DNA recombination</keyword>
<feature type="compositionally biased region" description="Polar residues" evidence="18">
    <location>
        <begin position="1072"/>
        <end position="1084"/>
    </location>
</feature>
<dbReference type="EMBL" id="VRMN01000001">
    <property type="protein sequence ID" value="KAA8499373.1"/>
    <property type="molecule type" value="Genomic_DNA"/>
</dbReference>
<dbReference type="OMA" id="PRNERHA"/>
<evidence type="ECO:0000256" key="1">
    <source>
        <dbReference type="ARBA" id="ARBA00002180"/>
    </source>
</evidence>
<dbReference type="InterPro" id="IPR012337">
    <property type="entry name" value="RNaseH-like_sf"/>
</dbReference>
<dbReference type="GO" id="GO:0015074">
    <property type="term" value="P:DNA integration"/>
    <property type="evidence" value="ECO:0007669"/>
    <property type="project" value="UniProtKB-KW"/>
</dbReference>
<evidence type="ECO:0000313" key="21">
    <source>
        <dbReference type="EMBL" id="KAA8499373.1"/>
    </source>
</evidence>
<evidence type="ECO:0000256" key="4">
    <source>
        <dbReference type="ARBA" id="ARBA00022722"/>
    </source>
</evidence>
<dbReference type="GO" id="GO:0003964">
    <property type="term" value="F:RNA-directed DNA polymerase activity"/>
    <property type="evidence" value="ECO:0007669"/>
    <property type="project" value="UniProtKB-KW"/>
</dbReference>
<evidence type="ECO:0000256" key="17">
    <source>
        <dbReference type="PROSITE-ProRule" id="PRU00047"/>
    </source>
</evidence>
<gene>
    <name evidence="21" type="ORF">FVE85_6958</name>
</gene>
<dbReference type="PANTHER" id="PTHR42648:SF11">
    <property type="entry name" value="TRANSPOSON TY4-P GAG-POL POLYPROTEIN"/>
    <property type="match status" value="1"/>
</dbReference>
<comment type="function">
    <text evidence="1">The aspartyl protease (PR) mediates the proteolytic cleavages of the Gag and Gag-Pol polyproteins after assembly of the VLP.</text>
</comment>
<dbReference type="SUPFAM" id="SSF57756">
    <property type="entry name" value="Retrovirus zinc finger-like domains"/>
    <property type="match status" value="1"/>
</dbReference>
<evidence type="ECO:0000256" key="16">
    <source>
        <dbReference type="ARBA" id="ARBA00023268"/>
    </source>
</evidence>
<keyword evidence="7" id="KW-0255">Endonuclease</keyword>
<reference evidence="22" key="1">
    <citation type="journal article" date="2019" name="Nat. Commun.">
        <title>Expansion of phycobilisome linker gene families in mesophilic red algae.</title>
        <authorList>
            <person name="Lee J."/>
            <person name="Kim D."/>
            <person name="Bhattacharya D."/>
            <person name="Yoon H.S."/>
        </authorList>
    </citation>
    <scope>NUCLEOTIDE SEQUENCE [LARGE SCALE GENOMIC DNA]</scope>
    <source>
        <strain evidence="22">CCMP 1328</strain>
    </source>
</reference>
<feature type="compositionally biased region" description="Basic and acidic residues" evidence="18">
    <location>
        <begin position="1460"/>
        <end position="1474"/>
    </location>
</feature>
<comment type="caution">
    <text evidence="21">The sequence shown here is derived from an EMBL/GenBank/DDBJ whole genome shotgun (WGS) entry which is preliminary data.</text>
</comment>
<dbReference type="Proteomes" id="UP000324585">
    <property type="component" value="Unassembled WGS sequence"/>
</dbReference>
<keyword evidence="16" id="KW-0511">Multifunctional enzyme</keyword>
<dbReference type="GO" id="GO:0008270">
    <property type="term" value="F:zinc ion binding"/>
    <property type="evidence" value="ECO:0007669"/>
    <property type="project" value="UniProtKB-KW"/>
</dbReference>
<evidence type="ECO:0000256" key="14">
    <source>
        <dbReference type="ARBA" id="ARBA00023113"/>
    </source>
</evidence>
<dbReference type="GO" id="GO:0005524">
    <property type="term" value="F:ATP binding"/>
    <property type="evidence" value="ECO:0007669"/>
    <property type="project" value="UniProtKB-KW"/>
</dbReference>
<evidence type="ECO:0000256" key="8">
    <source>
        <dbReference type="ARBA" id="ARBA00022801"/>
    </source>
</evidence>
<name>A0A5J4Z9D8_PORPP</name>
<dbReference type="Pfam" id="PF22936">
    <property type="entry name" value="Pol_BBD"/>
    <property type="match status" value="1"/>
</dbReference>
<evidence type="ECO:0000256" key="3">
    <source>
        <dbReference type="ARBA" id="ARBA00022670"/>
    </source>
</evidence>
<dbReference type="InterPro" id="IPR036875">
    <property type="entry name" value="Znf_CCHC_sf"/>
</dbReference>
<dbReference type="Pfam" id="PF14223">
    <property type="entry name" value="Retrotran_gag_2"/>
    <property type="match status" value="1"/>
</dbReference>
<feature type="region of interest" description="Disordered" evidence="18">
    <location>
        <begin position="734"/>
        <end position="753"/>
    </location>
</feature>
<keyword evidence="17" id="KW-0862">Zinc</keyword>
<keyword evidence="9" id="KW-0067">ATP-binding</keyword>
<proteinExistence type="predicted"/>
<dbReference type="OrthoDB" id="1938465at2759"/>
<keyword evidence="14" id="KW-0917">Virion maturation</keyword>
<dbReference type="CDD" id="cd09272">
    <property type="entry name" value="RNase_HI_RT_Ty1"/>
    <property type="match status" value="1"/>
</dbReference>
<keyword evidence="3" id="KW-0645">Protease</keyword>
<feature type="compositionally biased region" description="Polar residues" evidence="18">
    <location>
        <begin position="1475"/>
        <end position="1484"/>
    </location>
</feature>
<evidence type="ECO:0000256" key="18">
    <source>
        <dbReference type="SAM" id="MobiDB-lite"/>
    </source>
</evidence>
<dbReference type="InterPro" id="IPR001584">
    <property type="entry name" value="Integrase_cat-core"/>
</dbReference>
<evidence type="ECO:0000256" key="15">
    <source>
        <dbReference type="ARBA" id="ARBA00023172"/>
    </source>
</evidence>
<feature type="region of interest" description="Disordered" evidence="18">
    <location>
        <begin position="1460"/>
        <end position="1484"/>
    </location>
</feature>
<evidence type="ECO:0000313" key="22">
    <source>
        <dbReference type="Proteomes" id="UP000324585"/>
    </source>
</evidence>
<keyword evidence="12" id="KW-0695">RNA-directed DNA polymerase</keyword>
<evidence type="ECO:0000256" key="7">
    <source>
        <dbReference type="ARBA" id="ARBA00022759"/>
    </source>
</evidence>
<dbReference type="Gene3D" id="3.30.420.10">
    <property type="entry name" value="Ribonuclease H-like superfamily/Ribonuclease H"/>
    <property type="match status" value="1"/>
</dbReference>
<dbReference type="GO" id="GO:0008233">
    <property type="term" value="F:peptidase activity"/>
    <property type="evidence" value="ECO:0007669"/>
    <property type="project" value="UniProtKB-KW"/>
</dbReference>
<dbReference type="GO" id="GO:0003887">
    <property type="term" value="F:DNA-directed DNA polymerase activity"/>
    <property type="evidence" value="ECO:0007669"/>
    <property type="project" value="UniProtKB-KW"/>
</dbReference>
<dbReference type="Pfam" id="PF25597">
    <property type="entry name" value="SH3_retrovirus"/>
    <property type="match status" value="1"/>
</dbReference>
<evidence type="ECO:0000256" key="13">
    <source>
        <dbReference type="ARBA" id="ARBA00022932"/>
    </source>
</evidence>
<keyword evidence="22" id="KW-1185">Reference proteome</keyword>
<keyword evidence="17" id="KW-0863">Zinc-finger</keyword>
<accession>A0A5J4Z9D8</accession>
<evidence type="ECO:0000256" key="6">
    <source>
        <dbReference type="ARBA" id="ARBA00022741"/>
    </source>
</evidence>
<keyword evidence="8" id="KW-0378">Hydrolase</keyword>
<dbReference type="PROSITE" id="PS50994">
    <property type="entry name" value="INTEGRASE"/>
    <property type="match status" value="1"/>
</dbReference>
<feature type="domain" description="CCHC-type" evidence="19">
    <location>
        <begin position="247"/>
        <end position="263"/>
    </location>
</feature>
<organism evidence="21 22">
    <name type="scientific">Porphyridium purpureum</name>
    <name type="common">Red alga</name>
    <name type="synonym">Porphyridium cruentum</name>
    <dbReference type="NCBI Taxonomy" id="35688"/>
    <lineage>
        <taxon>Eukaryota</taxon>
        <taxon>Rhodophyta</taxon>
        <taxon>Bangiophyceae</taxon>
        <taxon>Porphyridiales</taxon>
        <taxon>Porphyridiaceae</taxon>
        <taxon>Porphyridium</taxon>
    </lineage>
</organism>
<feature type="region of interest" description="Disordered" evidence="18">
    <location>
        <begin position="1065"/>
        <end position="1084"/>
    </location>
</feature>
<dbReference type="InterPro" id="IPR039537">
    <property type="entry name" value="Retrotran_Ty1/copia-like"/>
</dbReference>
<keyword evidence="11" id="KW-0229">DNA integration</keyword>
<feature type="domain" description="Integrase catalytic" evidence="20">
    <location>
        <begin position="443"/>
        <end position="615"/>
    </location>
</feature>
<keyword evidence="13" id="KW-0548">Nucleotidyltransferase</keyword>
<evidence type="ECO:0000259" key="19">
    <source>
        <dbReference type="PROSITE" id="PS50158"/>
    </source>
</evidence>
<dbReference type="InterPro" id="IPR057670">
    <property type="entry name" value="SH3_retrovirus"/>
</dbReference>
<dbReference type="GO" id="GO:0006310">
    <property type="term" value="P:DNA recombination"/>
    <property type="evidence" value="ECO:0007669"/>
    <property type="project" value="UniProtKB-KW"/>
</dbReference>
<keyword evidence="13" id="KW-0808">Transferase</keyword>
<keyword evidence="10" id="KW-0460">Magnesium</keyword>
<dbReference type="InterPro" id="IPR001878">
    <property type="entry name" value="Znf_CCHC"/>
</dbReference>
<protein>
    <submittedName>
        <fullName evidence="21">Retrovirus-related Pol polyprotein from transposon TNT 1-94</fullName>
    </submittedName>
</protein>
<dbReference type="GO" id="GO:0006508">
    <property type="term" value="P:proteolysis"/>
    <property type="evidence" value="ECO:0007669"/>
    <property type="project" value="UniProtKB-KW"/>
</dbReference>
<evidence type="ECO:0000256" key="5">
    <source>
        <dbReference type="ARBA" id="ARBA00022723"/>
    </source>
</evidence>
<dbReference type="GO" id="GO:0004519">
    <property type="term" value="F:endonuclease activity"/>
    <property type="evidence" value="ECO:0007669"/>
    <property type="project" value="UniProtKB-KW"/>
</dbReference>
<sequence>MAFVYAHAPIHNPGSQVMSPAPFTLRGDCGNYATWSMQVKLILCQKQVWGVVGGAEKEKAATPAAGQAMSGTGGMDGYEADSTATTMMNEKALGIIGAHVDVAHLHVVADAVTAREAWLGLEALAKASAPMYVRELRRRLTNFGKDHGGKPVTEMIQLLSALRRDIQLAGVDMTEDEYVNAMFEALPAGFEAAEQAWLVGGGRATLQELQPMLLAMERGQRRQDDKTGSHALAAARRGEQNRHFTGKCWGCDQEGHTRRNCPRRRQRSASQDAMFALSAAAVKPRTWADVVREKKCHSTSQAWILDSGASSHMTGEVSRLRTRRPCSDKVRLADGRTVSAVAIGQSHTAEGVTLNDVLYVPHLSYSLLSVRKLTSEPGTKVTFVDNMCSIQTSAGILKAPLNESGLYAMISVREQRQLDHRRMCHPYDDRIDCDSCAVAKATRRSFPRNERHADEALHLLHSDLLAVTPSGLRGEKYLVSLVDDYSGLGMVTAIHNKTETQKAVASMLEAMEQKCGRSARVLRTDRGTEFMSTNFTTWAAGRSLALEPSPAYCPEMNGRAERFNRTILERLRAVVDDAEIPKCWWPELAPAIAHVLNRTKNARGKIPVQAAYNGSTDVSHLRSLGAIAYVYARGKDKLDARAVKGRLVGYGTRPKVYRIITAEDAVIETTNVRVVEGGSLPSANESELFDVTSVGHDEEGVDDLACTRPSPIPHATAHVEGGSEQELIITGTSGQPSEEVSECPDSRASHTPTTTIEMRQEESANEGPAIEEETRIRTSGRVKRIPARYRSDTALLTQLLPVSSHATAEGQKAIDKEVSTLVKLGAWDPSNVMERRDATSRFGDAIYVRGKVILSLKHAEEPERAKLKARVVAQGCVLRNGEGAKVCGGDFPLEKAVSLSSFRTALAIATASGLDVAFFDITAAYLISRLDYDDPVVELLGALYGMPRSGADYGMEARKRLVDAGWRATENDMNLYVKSTGQDRMTLSLYVDDGMLTGRTDIIEKELQCLRQIFPIHEHVSFLSNGEAQFLGHRISRSEGVVSIDNTRYAEHVIKAFEAREGQVVRARKTPASPTGKSTTAPPVSQLTDQLDVVGQLLWLSRTTRPDISQATRQVAERAARWDATADDMLEHIIGYLRAKTQSRIQYGTSSSQGKGSGAQVVLFADADHAGCPITARSTSGWCAFLVEGTQRWLVDWSSRKQRCAASSTTEAEVVALADGVDRGLIPLCDAVEAITGSAPQAAVLVDSEAAEAAVKKGYSSRLTAVSKYHGIRLSRLHDFFQGERTALWRVASHANPADMFTKALSADVLCRHARSLQWSDEFTNEHDCWKAAHRALMSPTMLQDARHRQTQLYSPGEDQEMTFEQALVAPREEGACEENFEILATSSTMTRGDATLVPAMTRGVVTNGGAKVTTGTRSGPPRARAVGVFACASAPVTLSLKKACIKRDRDTTREIASRQAELGKKEFESREVSSTDQDASQNGRAIEKAAEVFLRIEQHEAQLFLS</sequence>
<keyword evidence="2" id="KW-1188">Viral release from host cell</keyword>